<keyword evidence="1" id="KW-0812">Transmembrane</keyword>
<name>A0A4S2EQJ6_9LACO</name>
<keyword evidence="1" id="KW-0472">Membrane</keyword>
<feature type="transmembrane region" description="Helical" evidence="1">
    <location>
        <begin position="166"/>
        <end position="184"/>
    </location>
</feature>
<reference evidence="2 3" key="1">
    <citation type="submission" date="2019-04" db="EMBL/GenBank/DDBJ databases">
        <title>Microbes associate with the intestines of laboratory mice.</title>
        <authorList>
            <person name="Navarre W."/>
            <person name="Wong E."/>
            <person name="Huang K."/>
            <person name="Tropini C."/>
            <person name="Ng K."/>
            <person name="Yu B."/>
        </authorList>
    </citation>
    <scope>NUCLEOTIDE SEQUENCE [LARGE SCALE GENOMIC DNA]</scope>
    <source>
        <strain evidence="2 3">NM26_J9</strain>
    </source>
</reference>
<dbReference type="Pfam" id="PF19528">
    <property type="entry name" value="DUF6056"/>
    <property type="match status" value="1"/>
</dbReference>
<feature type="transmembrane region" description="Helical" evidence="1">
    <location>
        <begin position="324"/>
        <end position="343"/>
    </location>
</feature>
<feature type="transmembrane region" description="Helical" evidence="1">
    <location>
        <begin position="190"/>
        <end position="206"/>
    </location>
</feature>
<feature type="transmembrane region" description="Helical" evidence="1">
    <location>
        <begin position="12"/>
        <end position="34"/>
    </location>
</feature>
<feature type="transmembrane region" description="Helical" evidence="1">
    <location>
        <begin position="268"/>
        <end position="286"/>
    </location>
</feature>
<feature type="transmembrane region" description="Helical" evidence="1">
    <location>
        <begin position="218"/>
        <end position="235"/>
    </location>
</feature>
<protein>
    <submittedName>
        <fullName evidence="2">Uncharacterized protein</fullName>
    </submittedName>
</protein>
<evidence type="ECO:0000256" key="1">
    <source>
        <dbReference type="SAM" id="Phobius"/>
    </source>
</evidence>
<feature type="transmembrane region" description="Helical" evidence="1">
    <location>
        <begin position="293"/>
        <end position="312"/>
    </location>
</feature>
<dbReference type="RefSeq" id="WP_135941939.1">
    <property type="nucleotide sequence ID" value="NZ_SRYK01000008.1"/>
</dbReference>
<dbReference type="AlphaFoldDB" id="A0A4S2EQJ6"/>
<evidence type="ECO:0000313" key="2">
    <source>
        <dbReference type="EMBL" id="TGY56511.1"/>
    </source>
</evidence>
<gene>
    <name evidence="2" type="ORF">E5340_02930</name>
</gene>
<comment type="caution">
    <text evidence="2">The sequence shown here is derived from an EMBL/GenBank/DDBJ whole genome shotgun (WGS) entry which is preliminary data.</text>
</comment>
<feature type="transmembrane region" description="Helical" evidence="1">
    <location>
        <begin position="138"/>
        <end position="154"/>
    </location>
</feature>
<sequence length="450" mass="50625">MVQKLNKNRYLFWGFQTLTFIIMFVWNLMTPLYADDLEPSKYQNLGMILQQTKLDYFGWNGRIVGQTLFRILSVGDHQVVAMLNALAFVALVWLMYLLSLKRKGGQHNNLGYIILVLTTTLLIPDFGQTVLWKAGAGNYLWIGVLNLLFIYLFTSKTFLTTRKLSLTTFLQTLFFYSVALLAGIGNENTSGGTLILVLIYLGVLFCQKAPFVLNRSLAVVINLIGYLILVLSPAAKIRTLATFGKEYYDVPVIVRALKGLLKINETVMTTYLPLLAALVLLALLRYNTKKDRYLFAGLAWTLAGGAIIYALALSPMGQEGGRSFFGGIIYLIIGLFLLAPTGIQNTSSRRFAKQLCITVILMWSFLTLPAGFYDSFKSSQAINERYEKIKSQAKQARTNGKAIAVSSLTYEPMTKYSVNYHLMDITEDPAAWPNNLYNEHFDIPGVYLKR</sequence>
<proteinExistence type="predicted"/>
<feature type="transmembrane region" description="Helical" evidence="1">
    <location>
        <begin position="79"/>
        <end position="98"/>
    </location>
</feature>
<keyword evidence="1" id="KW-1133">Transmembrane helix</keyword>
<dbReference type="EMBL" id="SRYK01000008">
    <property type="protein sequence ID" value="TGY56511.1"/>
    <property type="molecule type" value="Genomic_DNA"/>
</dbReference>
<feature type="transmembrane region" description="Helical" evidence="1">
    <location>
        <begin position="355"/>
        <end position="373"/>
    </location>
</feature>
<dbReference type="Proteomes" id="UP000306855">
    <property type="component" value="Unassembled WGS sequence"/>
</dbReference>
<organism evidence="2 3">
    <name type="scientific">Ligilactobacillus murinus</name>
    <dbReference type="NCBI Taxonomy" id="1622"/>
    <lineage>
        <taxon>Bacteria</taxon>
        <taxon>Bacillati</taxon>
        <taxon>Bacillota</taxon>
        <taxon>Bacilli</taxon>
        <taxon>Lactobacillales</taxon>
        <taxon>Lactobacillaceae</taxon>
        <taxon>Ligilactobacillus</taxon>
    </lineage>
</organism>
<dbReference type="InterPro" id="IPR045691">
    <property type="entry name" value="DUF6056"/>
</dbReference>
<feature type="transmembrane region" description="Helical" evidence="1">
    <location>
        <begin position="110"/>
        <end position="132"/>
    </location>
</feature>
<accession>A0A4S2EQJ6</accession>
<evidence type="ECO:0000313" key="3">
    <source>
        <dbReference type="Proteomes" id="UP000306855"/>
    </source>
</evidence>